<accession>A0A5C7FG85</accession>
<evidence type="ECO:0000259" key="3">
    <source>
        <dbReference type="PROSITE" id="PS50076"/>
    </source>
</evidence>
<evidence type="ECO:0000313" key="5">
    <source>
        <dbReference type="Proteomes" id="UP000321907"/>
    </source>
</evidence>
<keyword evidence="2" id="KW-0812">Transmembrane</keyword>
<dbReference type="SUPFAM" id="SSF46565">
    <property type="entry name" value="Chaperone J-domain"/>
    <property type="match status" value="1"/>
</dbReference>
<evidence type="ECO:0000313" key="4">
    <source>
        <dbReference type="EMBL" id="TXF86307.1"/>
    </source>
</evidence>
<dbReference type="InterPro" id="IPR001623">
    <property type="entry name" value="DnaJ_domain"/>
</dbReference>
<dbReference type="EMBL" id="VOXD01000040">
    <property type="protein sequence ID" value="TXF86307.1"/>
    <property type="molecule type" value="Genomic_DNA"/>
</dbReference>
<keyword evidence="2" id="KW-0472">Membrane</keyword>
<evidence type="ECO:0000256" key="2">
    <source>
        <dbReference type="SAM" id="Phobius"/>
    </source>
</evidence>
<dbReference type="InterPro" id="IPR036869">
    <property type="entry name" value="J_dom_sf"/>
</dbReference>
<keyword evidence="5" id="KW-1185">Reference proteome</keyword>
<proteinExistence type="predicted"/>
<name>A0A5C7FG85_9BACT</name>
<dbReference type="InterPro" id="IPR052763">
    <property type="entry name" value="DnaJ_C4"/>
</dbReference>
<dbReference type="Proteomes" id="UP000321907">
    <property type="component" value="Unassembled WGS sequence"/>
</dbReference>
<dbReference type="PROSITE" id="PS50076">
    <property type="entry name" value="DNAJ_2"/>
    <property type="match status" value="1"/>
</dbReference>
<organism evidence="4 5">
    <name type="scientific">Neolewinella aurantiaca</name>
    <dbReference type="NCBI Taxonomy" id="2602767"/>
    <lineage>
        <taxon>Bacteria</taxon>
        <taxon>Pseudomonadati</taxon>
        <taxon>Bacteroidota</taxon>
        <taxon>Saprospiria</taxon>
        <taxon>Saprospirales</taxon>
        <taxon>Lewinellaceae</taxon>
        <taxon>Neolewinella</taxon>
    </lineage>
</organism>
<evidence type="ECO:0000256" key="1">
    <source>
        <dbReference type="SAM" id="MobiDB-lite"/>
    </source>
</evidence>
<feature type="region of interest" description="Disordered" evidence="1">
    <location>
        <begin position="108"/>
        <end position="132"/>
    </location>
</feature>
<dbReference type="PANTHER" id="PTHR44825:SF1">
    <property type="entry name" value="DNAJ HOMOLOG SUBFAMILY C MEMBER 4"/>
    <property type="match status" value="1"/>
</dbReference>
<comment type="caution">
    <text evidence="4">The sequence shown here is derived from an EMBL/GenBank/DDBJ whole genome shotgun (WGS) entry which is preliminary data.</text>
</comment>
<dbReference type="PRINTS" id="PR00625">
    <property type="entry name" value="JDOMAIN"/>
</dbReference>
<reference evidence="4 5" key="1">
    <citation type="submission" date="2019-08" db="EMBL/GenBank/DDBJ databases">
        <title>Lewinella sp. strain SSH13 Genome sequencing and assembly.</title>
        <authorList>
            <person name="Kim I."/>
        </authorList>
    </citation>
    <scope>NUCLEOTIDE SEQUENCE [LARGE SCALE GENOMIC DNA]</scope>
    <source>
        <strain evidence="4 5">SSH13</strain>
    </source>
</reference>
<sequence length="201" mass="22938">MRPSKRFGPTVRKRFLKMMHSRQQKSKLTPSINPDHVEFIDYYHILDITPSATTEEIGVAFKRQAIKWHPDKNPGTDTTERMQRINEARLILTDEDARRRYDAEYNRHVREDSANSRTTAGRGGASYQASRQGVTDDDLARWMENARRQSVDLARQTAKDFAGMSKVAAKEGAKAFGMHMAGYVLSGLFFMLLFAMMNGCN</sequence>
<protein>
    <submittedName>
        <fullName evidence="4">J domain-containing protein</fullName>
    </submittedName>
</protein>
<feature type="transmembrane region" description="Helical" evidence="2">
    <location>
        <begin position="180"/>
        <end position="197"/>
    </location>
</feature>
<dbReference type="CDD" id="cd06257">
    <property type="entry name" value="DnaJ"/>
    <property type="match status" value="1"/>
</dbReference>
<keyword evidence="2" id="KW-1133">Transmembrane helix</keyword>
<gene>
    <name evidence="4" type="ORF">FUA23_19505</name>
</gene>
<dbReference type="Gene3D" id="1.10.287.110">
    <property type="entry name" value="DnaJ domain"/>
    <property type="match status" value="1"/>
</dbReference>
<dbReference type="PANTHER" id="PTHR44825">
    <property type="match status" value="1"/>
</dbReference>
<feature type="domain" description="J" evidence="3">
    <location>
        <begin position="41"/>
        <end position="105"/>
    </location>
</feature>
<dbReference type="Pfam" id="PF00226">
    <property type="entry name" value="DnaJ"/>
    <property type="match status" value="1"/>
</dbReference>
<dbReference type="SMART" id="SM00271">
    <property type="entry name" value="DnaJ"/>
    <property type="match status" value="1"/>
</dbReference>
<dbReference type="OrthoDB" id="9779622at2"/>
<dbReference type="AlphaFoldDB" id="A0A5C7FG85"/>